<reference evidence="2 3" key="1">
    <citation type="journal article" date="2015" name="BMC Genomics">
        <title>Comparative genomics and metabolic profiling of the genus Lysobacter.</title>
        <authorList>
            <person name="de Bruijn I."/>
            <person name="Cheng X."/>
            <person name="de Jager V."/>
            <person name="Exposito R.G."/>
            <person name="Watrous J."/>
            <person name="Patel N."/>
            <person name="Postma J."/>
            <person name="Dorrestein P.C."/>
            <person name="Kobayashi D."/>
            <person name="Raaijmakers J.M."/>
        </authorList>
    </citation>
    <scope>NUCLEOTIDE SEQUENCE [LARGE SCALE GENOMIC DNA]</scope>
    <source>
        <strain evidence="2 3">76</strain>
    </source>
</reference>
<proteinExistence type="predicted"/>
<dbReference type="InterPro" id="IPR049713">
    <property type="entry name" value="Pr6Pr-like"/>
</dbReference>
<protein>
    <recommendedName>
        <fullName evidence="4">FAR-17a/AIG1-like family protein</fullName>
    </recommendedName>
</protein>
<dbReference type="AlphaFoldDB" id="A0A0S2FI74"/>
<feature type="transmembrane region" description="Helical" evidence="1">
    <location>
        <begin position="50"/>
        <end position="72"/>
    </location>
</feature>
<keyword evidence="1" id="KW-0812">Transmembrane</keyword>
<organism evidence="2 3">
    <name type="scientific">Lysobacter antibioticus</name>
    <dbReference type="NCBI Taxonomy" id="84531"/>
    <lineage>
        <taxon>Bacteria</taxon>
        <taxon>Pseudomonadati</taxon>
        <taxon>Pseudomonadota</taxon>
        <taxon>Gammaproteobacteria</taxon>
        <taxon>Lysobacterales</taxon>
        <taxon>Lysobacteraceae</taxon>
        <taxon>Lysobacter</taxon>
    </lineage>
</organism>
<feature type="transmembrane region" description="Helical" evidence="1">
    <location>
        <begin position="142"/>
        <end position="163"/>
    </location>
</feature>
<dbReference type="Proteomes" id="UP000060787">
    <property type="component" value="Chromosome"/>
</dbReference>
<evidence type="ECO:0000313" key="2">
    <source>
        <dbReference type="EMBL" id="ALN83205.1"/>
    </source>
</evidence>
<evidence type="ECO:0000313" key="3">
    <source>
        <dbReference type="Proteomes" id="UP000060787"/>
    </source>
</evidence>
<feature type="transmembrane region" description="Helical" evidence="1">
    <location>
        <begin position="12"/>
        <end position="30"/>
    </location>
</feature>
<dbReference type="EMBL" id="CP011129">
    <property type="protein sequence ID" value="ALN83205.1"/>
    <property type="molecule type" value="Genomic_DNA"/>
</dbReference>
<keyword evidence="1" id="KW-1133">Transmembrane helix</keyword>
<keyword evidence="3" id="KW-1185">Reference proteome</keyword>
<dbReference type="PATRIC" id="fig|84531.8.peg.5113"/>
<dbReference type="STRING" id="84531.LA76x_5103"/>
<name>A0A0S2FI74_LYSAN</name>
<evidence type="ECO:0000256" key="1">
    <source>
        <dbReference type="SAM" id="Phobius"/>
    </source>
</evidence>
<feature type="transmembrane region" description="Helical" evidence="1">
    <location>
        <begin position="191"/>
        <end position="208"/>
    </location>
</feature>
<feature type="transmembrane region" description="Helical" evidence="1">
    <location>
        <begin position="115"/>
        <end position="135"/>
    </location>
</feature>
<keyword evidence="1" id="KW-0472">Membrane</keyword>
<dbReference type="KEGG" id="lab:LA76x_5103"/>
<dbReference type="RefSeq" id="WP_057919741.1">
    <property type="nucleotide sequence ID" value="NZ_CP011129.1"/>
</dbReference>
<accession>A0A0S2FI74</accession>
<dbReference type="NCBIfam" id="NF038065">
    <property type="entry name" value="Pr6Pr"/>
    <property type="match status" value="1"/>
</dbReference>
<evidence type="ECO:0008006" key="4">
    <source>
        <dbReference type="Google" id="ProtNLM"/>
    </source>
</evidence>
<feature type="transmembrane region" description="Helical" evidence="1">
    <location>
        <begin position="84"/>
        <end position="103"/>
    </location>
</feature>
<gene>
    <name evidence="2" type="ORF">LA76x_5103</name>
</gene>
<sequence>METRKDLRIRFASAAVAALAWFGVLLQLWLSIRLAQHNGKSAFDGLIALLGYFTVLTNLFVALVFSQPFVFGDTRFGRWLGTDMLRGCATTAIAMVGIAYHFLLRNVWAPEGWQWVADVALHYATPLAALGYWLAFPPARALALRSVLIWCPYPAAYLLYALVRGELLGSYPYHFIDVGALGYGKVLVNSLWLLLGFVLVGGAIVGLARRRVR</sequence>